<feature type="domain" description="Tyr recombinase" evidence="4">
    <location>
        <begin position="1486"/>
        <end position="1717"/>
    </location>
</feature>
<evidence type="ECO:0000313" key="6">
    <source>
        <dbReference type="Proteomes" id="UP001174136"/>
    </source>
</evidence>
<gene>
    <name evidence="5" type="ORF">N1851_033987</name>
</gene>
<evidence type="ECO:0000256" key="3">
    <source>
        <dbReference type="SAM" id="MobiDB-lite"/>
    </source>
</evidence>
<evidence type="ECO:0000313" key="5">
    <source>
        <dbReference type="EMBL" id="KAK0131301.1"/>
    </source>
</evidence>
<dbReference type="SUPFAM" id="SSF53098">
    <property type="entry name" value="Ribonuclease H-like"/>
    <property type="match status" value="1"/>
</dbReference>
<dbReference type="PANTHER" id="PTHR45913">
    <property type="entry name" value="EPM2A-INTERACTING PROTEIN 1"/>
    <property type="match status" value="1"/>
</dbReference>
<comment type="caution">
    <text evidence="5">The sequence shown here is derived from an EMBL/GenBank/DDBJ whole genome shotgun (WGS) entry which is preliminary data.</text>
</comment>
<dbReference type="InterPro" id="IPR010998">
    <property type="entry name" value="Integrase_recombinase_N"/>
</dbReference>
<keyword evidence="1" id="KW-0238">DNA-binding</keyword>
<keyword evidence="6" id="KW-1185">Reference proteome</keyword>
<protein>
    <submittedName>
        <fullName evidence="5">General transcription factor II-I repeat domain-containing protein 2</fullName>
    </submittedName>
</protein>
<dbReference type="PROSITE" id="PS51898">
    <property type="entry name" value="TYR_RECOMBINASE"/>
    <property type="match status" value="1"/>
</dbReference>
<proteinExistence type="predicted"/>
<dbReference type="InterPro" id="IPR002104">
    <property type="entry name" value="Integrase_catalytic"/>
</dbReference>
<dbReference type="SUPFAM" id="SSF47823">
    <property type="entry name" value="lambda integrase-like, N-terminal domain"/>
    <property type="match status" value="2"/>
</dbReference>
<sequence>MQSELVPTLTEGSGKPLTKACVCGNKMSGADSHSVCIYCLGLEHAKAALASPTTCEHCARFSNKTHRRRLTKQAKLFAADPAMGVTDPPLPELAGVSRGLGALPGTSWGSEVDLTEDSQPLELTQPDAVGASLLAEPDDAGGGHSESGEDSISLGSDEEEEDDSYSPRTASPMVVGGACASSSSPAVSVDLHEACKRAAARLDIEWPEPPAVATTSRYEGKRLTKVKASTSLLLPAFPECLEEATRSWSKPLSAKTPVQGGSALDWAGMEEKGFSHLPPVEPLLASHLHPMQKSAMTSASPTLPSKADSFQSSLTDKGYKAMATTVKALNASSLLLAYQAELEVDMSTSPTPTLWDELCLVTDLCLCLHRSAVQASGRAMALMVAQERARWLNLSSLSLREKTQLLDVPVDPKGLFGPAYSIMLQRWEEKKREGEALRLCLPRRAPFPSNAPGQVFAQPRAPPPAFRIPKRQPQPAHGAGRGQTKPPDHGGAWGRKPPVPAAPPGRANKGVFKAPQTAWRSLFSGLSSRPDKEREGQPSRELGGAAAVSSGHIQDLLDKGKAFSTVKVYLAAISACHIGFGDKTAGQHPLVCRFMKGACRLRPVSRNLTAPWDLSTVLDALSRPPFEPLQQVELKTLSFKTALLLALASAKRVSDIHALSVSPACMQFLRGNSKGFIKAESCLFDSASSYRPIELLAFHSPPFSSREQERLNALCPVRALHVYVDRTAGFRKSEQLFVSCATSHLGKPLSKQCLSHWIVEAIAMAYNSVGLEPPIGLRAHSTRGMATSWALFQGVSVEEICAAASWATPHTFTGFYRLDVTAPNLSHTVLSVGSVNCVCLICRAHIAVPKRGNVERHFRTVHKTYETDFPPKSELRKRKVKELKTLLSGQQAFFTQPTSKARAAAEASFRVSHTIITHKKSFQDGEIMKEAFVAAADSLFRDFKNKSEILSSIKALQLSRATVTRRCEAMAGDLTQQLRKDIMDCECFSLQLDESTDVSDTAQLCIFIRMVFADMTTKEELLTLLPMKEHTRGQDIFQSFKNFIEKTQLPVCKLVSITTDGAPAMVGRANGFVAKCREEDAFPDFLNYHCIIHQQALCAKMLNMKEIMDVTTKIACSIRARSLQRRLFRAHLENTDCDHSELLLHTDVRWLSRGKFLQRFRELLPEIKEFLLVAKHVEYNQLNDNQWLLDLAFLTDLTNMLNELNVELQGKDKTVVNMISSVNAFKRKLQHLSSKLQHHNFTSFPNLSSELETQQTAHVQCDSARYAQELDSCLSEFNRRFQDFALLEPVATFMCYPFQENVEVESLASKIATLFHLNSSEVEDEILTLQTDIQLKSRAHGELWNLLTEEKYPNTRKCAMSLTAFFGSTYLCESAFSHMKIIKSKYRSTMTDGHLEACLRLATSSYCPDYTSLADSIQCRHVVPYQCSVVDLLCFLQGLLEKGKAFSTIKVYLAAISACHVGFGDRPAGQHPLVCRFMKGARCKLPVSRPLVPLWDLSVVLDALSHHPFEPLEAVWMKFVSLKVVLLLALTTAKRVSDLQALSIRPSCLQFAPGISKVCLRPNPVFVPKVVESTYRCLTVELSAFHPPPFSSAEEQRLNTLCPVRALHVYVSRSAAFRKGDQLFVSWATPHRGKPLSRQRLSHWIVEAISLAYDCRGLQPPLGLKAHSTRGMATSWALFRGVSVRDICAAAGWATPHTFVRFYRLDVSGPSVSQAVLETISPDSE</sequence>
<dbReference type="InterPro" id="IPR012337">
    <property type="entry name" value="RNaseH-like_sf"/>
</dbReference>
<dbReference type="InterPro" id="IPR011010">
    <property type="entry name" value="DNA_brk_join_enz"/>
</dbReference>
<evidence type="ECO:0000256" key="2">
    <source>
        <dbReference type="ARBA" id="ARBA00023172"/>
    </source>
</evidence>
<keyword evidence="2" id="KW-0233">DNA recombination</keyword>
<organism evidence="5 6">
    <name type="scientific">Merluccius polli</name>
    <name type="common">Benguela hake</name>
    <name type="synonym">Merluccius cadenati</name>
    <dbReference type="NCBI Taxonomy" id="89951"/>
    <lineage>
        <taxon>Eukaryota</taxon>
        <taxon>Metazoa</taxon>
        <taxon>Chordata</taxon>
        <taxon>Craniata</taxon>
        <taxon>Vertebrata</taxon>
        <taxon>Euteleostomi</taxon>
        <taxon>Actinopterygii</taxon>
        <taxon>Neopterygii</taxon>
        <taxon>Teleostei</taxon>
        <taxon>Neoteleostei</taxon>
        <taxon>Acanthomorphata</taxon>
        <taxon>Zeiogadaria</taxon>
        <taxon>Gadariae</taxon>
        <taxon>Gadiformes</taxon>
        <taxon>Gadoidei</taxon>
        <taxon>Merlucciidae</taxon>
        <taxon>Merluccius</taxon>
    </lineage>
</organism>
<dbReference type="EMBL" id="JAOPHQ010006551">
    <property type="protein sequence ID" value="KAK0131301.1"/>
    <property type="molecule type" value="Genomic_DNA"/>
</dbReference>
<feature type="compositionally biased region" description="Basic and acidic residues" evidence="3">
    <location>
        <begin position="529"/>
        <end position="538"/>
    </location>
</feature>
<dbReference type="Gene3D" id="1.10.443.10">
    <property type="entry name" value="Intergrase catalytic core"/>
    <property type="match status" value="2"/>
</dbReference>
<dbReference type="Proteomes" id="UP001174136">
    <property type="component" value="Unassembled WGS sequence"/>
</dbReference>
<evidence type="ECO:0000256" key="1">
    <source>
        <dbReference type="ARBA" id="ARBA00023125"/>
    </source>
</evidence>
<accession>A0AA47NM72</accession>
<dbReference type="GO" id="GO:0003677">
    <property type="term" value="F:DNA binding"/>
    <property type="evidence" value="ECO:0007669"/>
    <property type="project" value="UniProtKB-KW"/>
</dbReference>
<dbReference type="Gene3D" id="1.10.150.130">
    <property type="match status" value="1"/>
</dbReference>
<feature type="region of interest" description="Disordered" evidence="3">
    <location>
        <begin position="524"/>
        <end position="547"/>
    </location>
</feature>
<evidence type="ECO:0000259" key="4">
    <source>
        <dbReference type="PROSITE" id="PS51898"/>
    </source>
</evidence>
<dbReference type="PANTHER" id="PTHR45913:SF21">
    <property type="entry name" value="DUF4371 DOMAIN-CONTAINING PROTEIN"/>
    <property type="match status" value="1"/>
</dbReference>
<reference evidence="5" key="1">
    <citation type="journal article" date="2023" name="Front. Mar. Sci.">
        <title>A new Merluccius polli reference genome to investigate the effects of global change in West African waters.</title>
        <authorList>
            <person name="Mateo J.L."/>
            <person name="Blanco-Fernandez C."/>
            <person name="Garcia-Vazquez E."/>
            <person name="Machado-Schiaffino G."/>
        </authorList>
    </citation>
    <scope>NUCLEOTIDE SEQUENCE</scope>
    <source>
        <strain evidence="5">C29</strain>
        <tissue evidence="5">Fin</tissue>
    </source>
</reference>
<feature type="region of interest" description="Disordered" evidence="3">
    <location>
        <begin position="133"/>
        <end position="179"/>
    </location>
</feature>
<dbReference type="GO" id="GO:0015074">
    <property type="term" value="P:DNA integration"/>
    <property type="evidence" value="ECO:0007669"/>
    <property type="project" value="InterPro"/>
</dbReference>
<dbReference type="SUPFAM" id="SSF56349">
    <property type="entry name" value="DNA breaking-rejoining enzymes"/>
    <property type="match status" value="2"/>
</dbReference>
<dbReference type="GO" id="GO:0006310">
    <property type="term" value="P:DNA recombination"/>
    <property type="evidence" value="ECO:0007669"/>
    <property type="project" value="UniProtKB-KW"/>
</dbReference>
<dbReference type="InterPro" id="IPR013762">
    <property type="entry name" value="Integrase-like_cat_sf"/>
</dbReference>
<feature type="region of interest" description="Disordered" evidence="3">
    <location>
        <begin position="450"/>
        <end position="511"/>
    </location>
</feature>
<name>A0AA47NM72_MERPO</name>